<accession>R9PSD6</accession>
<gene>
    <name evidence="1" type="ORF">AALB_4290</name>
</gene>
<name>R9PSD6_AGAAL</name>
<evidence type="ECO:0000313" key="2">
    <source>
        <dbReference type="Proteomes" id="UP000014461"/>
    </source>
</evidence>
<protein>
    <submittedName>
        <fullName evidence="1">Uncharacterized protein</fullName>
    </submittedName>
</protein>
<keyword evidence="2" id="KW-1185">Reference proteome</keyword>
<sequence>MAGAIGLSRAKDQAQPGLKQIKKTRQHRFTLSLCYYRLFLVVIA</sequence>
<dbReference type="Proteomes" id="UP000014461">
    <property type="component" value="Unassembled WGS sequence"/>
</dbReference>
<dbReference type="AlphaFoldDB" id="R9PSD6"/>
<comment type="caution">
    <text evidence="1">The sequence shown here is derived from an EMBL/GenBank/DDBJ whole genome shotgun (WGS) entry which is preliminary data.</text>
</comment>
<evidence type="ECO:0000313" key="1">
    <source>
        <dbReference type="EMBL" id="GAD04210.1"/>
    </source>
</evidence>
<proteinExistence type="predicted"/>
<dbReference type="EMBL" id="BARX01000048">
    <property type="protein sequence ID" value="GAD04210.1"/>
    <property type="molecule type" value="Genomic_DNA"/>
</dbReference>
<reference evidence="1" key="1">
    <citation type="journal article" date="2013" name="Genome Announc.">
        <title>Draft Genome Sequence of Agarivorans albus Strain MKT 106T, an Agarolytic Marine Bacterium.</title>
        <authorList>
            <person name="Yasuike M."/>
            <person name="Nakamura Y."/>
            <person name="Kai W."/>
            <person name="Fujiwara A."/>
            <person name="Fukui Y."/>
            <person name="Satomi M."/>
            <person name="Sano M."/>
        </authorList>
    </citation>
    <scope>NUCLEOTIDE SEQUENCE [LARGE SCALE GENOMIC DNA]</scope>
</reference>
<organism evidence="1 2">
    <name type="scientific">Agarivorans albus MKT 106</name>
    <dbReference type="NCBI Taxonomy" id="1331007"/>
    <lineage>
        <taxon>Bacteria</taxon>
        <taxon>Pseudomonadati</taxon>
        <taxon>Pseudomonadota</taxon>
        <taxon>Gammaproteobacteria</taxon>
        <taxon>Alteromonadales</taxon>
        <taxon>Alteromonadaceae</taxon>
        <taxon>Agarivorans</taxon>
    </lineage>
</organism>